<feature type="domain" description="Sec39" evidence="6">
    <location>
        <begin position="13"/>
        <end position="801"/>
    </location>
</feature>
<dbReference type="GO" id="GO:0005783">
    <property type="term" value="C:endoplasmic reticulum"/>
    <property type="evidence" value="ECO:0007669"/>
    <property type="project" value="UniProtKB-SubCell"/>
</dbReference>
<evidence type="ECO:0000256" key="1">
    <source>
        <dbReference type="ARBA" id="ARBA00004240"/>
    </source>
</evidence>
<dbReference type="AlphaFoldDB" id="A0A5N6KTR5"/>
<dbReference type="Proteomes" id="UP000327013">
    <property type="component" value="Unassembled WGS sequence"/>
</dbReference>
<feature type="compositionally biased region" description="Low complexity" evidence="5">
    <location>
        <begin position="734"/>
        <end position="751"/>
    </location>
</feature>
<keyword evidence="2" id="KW-0813">Transport</keyword>
<dbReference type="GO" id="GO:0006890">
    <property type="term" value="P:retrograde vesicle-mediated transport, Golgi to endoplasmic reticulum"/>
    <property type="evidence" value="ECO:0007669"/>
    <property type="project" value="InterPro"/>
</dbReference>
<dbReference type="GO" id="GO:0015031">
    <property type="term" value="P:protein transport"/>
    <property type="evidence" value="ECO:0007669"/>
    <property type="project" value="UniProtKB-KW"/>
</dbReference>
<accession>A0A5N6KTR5</accession>
<feature type="region of interest" description="Disordered" evidence="5">
    <location>
        <begin position="861"/>
        <end position="892"/>
    </location>
</feature>
<dbReference type="PANTHER" id="PTHR40787">
    <property type="entry name" value="SECRETED PROTEIN"/>
    <property type="match status" value="1"/>
</dbReference>
<evidence type="ECO:0000313" key="8">
    <source>
        <dbReference type="Proteomes" id="UP000327013"/>
    </source>
</evidence>
<gene>
    <name evidence="7" type="ORF">FH972_022785</name>
</gene>
<evidence type="ECO:0000256" key="4">
    <source>
        <dbReference type="ARBA" id="ARBA00022927"/>
    </source>
</evidence>
<comment type="caution">
    <text evidence="7">The sequence shown here is derived from an EMBL/GenBank/DDBJ whole genome shotgun (WGS) entry which is preliminary data.</text>
</comment>
<evidence type="ECO:0000256" key="5">
    <source>
        <dbReference type="SAM" id="MobiDB-lite"/>
    </source>
</evidence>
<dbReference type="Pfam" id="PF08314">
    <property type="entry name" value="Sec39"/>
    <property type="match status" value="1"/>
</dbReference>
<comment type="subcellular location">
    <subcellularLocation>
        <location evidence="1">Endoplasmic reticulum</location>
    </subcellularLocation>
</comment>
<evidence type="ECO:0000256" key="3">
    <source>
        <dbReference type="ARBA" id="ARBA00022824"/>
    </source>
</evidence>
<dbReference type="PANTHER" id="PTHR40787:SF3">
    <property type="entry name" value="PROTEIN TRANSPORT PROTEIN SEC39"/>
    <property type="match status" value="1"/>
</dbReference>
<keyword evidence="4" id="KW-0653">Protein transport</keyword>
<reference evidence="7 8" key="1">
    <citation type="submission" date="2019-06" db="EMBL/GenBank/DDBJ databases">
        <title>A chromosomal-level reference genome of Carpinus fangiana (Coryloideae, Betulaceae).</title>
        <authorList>
            <person name="Yang X."/>
            <person name="Wang Z."/>
            <person name="Zhang L."/>
            <person name="Hao G."/>
            <person name="Liu J."/>
            <person name="Yang Y."/>
        </authorList>
    </citation>
    <scope>NUCLEOTIDE SEQUENCE [LARGE SCALE GENOMIC DNA]</scope>
    <source>
        <strain evidence="7">Cfa_2016G</strain>
        <tissue evidence="7">Leaf</tissue>
    </source>
</reference>
<organism evidence="7 8">
    <name type="scientific">Carpinus fangiana</name>
    <dbReference type="NCBI Taxonomy" id="176857"/>
    <lineage>
        <taxon>Eukaryota</taxon>
        <taxon>Viridiplantae</taxon>
        <taxon>Streptophyta</taxon>
        <taxon>Embryophyta</taxon>
        <taxon>Tracheophyta</taxon>
        <taxon>Spermatophyta</taxon>
        <taxon>Magnoliopsida</taxon>
        <taxon>eudicotyledons</taxon>
        <taxon>Gunneridae</taxon>
        <taxon>Pentapetalae</taxon>
        <taxon>rosids</taxon>
        <taxon>fabids</taxon>
        <taxon>Fagales</taxon>
        <taxon>Betulaceae</taxon>
        <taxon>Carpinus</taxon>
    </lineage>
</organism>
<sequence>MSNIKQLGPAQCILLAVSLASDASLQALQALTTQRHDVFQLELTLRILVSYLPESVEPALYVPFLAQLATGEHATAASVFPVDSSSLKDTSDEDAADRLRKLRLLKLHDSQERRTAVQDPLVLFLIHRSLRIDAETGLLQLVPQLVTPFLDRSAYLHEWFISTVLPLLRLDYEYYPQPSKWTALREFEHLDGLNGIDTLLTKAVQASAQPESDADLEADEAISRDLRGLVGPWVYGSSQRKRRRIAAASSSSGPQDTTAAIEDWQNTFQWIVNIAATNFEAAATAIEHWDGPTDVDLGGYDDIPQAQDDSIAELQYHLRSRYCQAGFASIYASEIDSVTGLEGVHRVLVRLADMCGFASPPDAATPVELLPPAERIAMPLEEIPKDFLHFDSFLRPDQPLTTPTPDSYSLLQQLVTTSRLLGSIGHSLSICKAAKMRFWSDESEQLRLLQKIINGLRHGESKTEQDYIHIRRTLLWLWSWGVEDDSMQGYGILGKTKKAEIEKEMLKALCSASQYRLAVNKYLPAGILTEAEVEAAVVSTVLQYYDNASNGNRTRGGMKKASEVHAAFRQPLPSSTLLRRLGCLLSATHALSFYALTLQQGVPLQPVSIRTQPDSISLLQHVLEQNPGAYTKLDDLVQIGCNLVIALDHDPSFEHSASVDPADEAARAKVAERRVIGMAIEAALREEDFETAYSYVVNRLPSPQTALASGPGDGQDEDDMSWRAAFAAGRHRTSPSSTANPSGTSTTTSPTVRRLEQRMELLSTALLLAPPPALPEVLAAWRRCEEELLTVLATESAEEAAFDDGADKGEVRIPGEFAAQEPTFMVQPRRKEIGRGTVEEAPMGLFDVARGAAQAFGRSAGMARGGRQSGPTEQGHGRTVSGAFSEDGDGRQRKRDVVANAVTGGLVSGIGWVLGAKPVGEERDGER</sequence>
<feature type="region of interest" description="Disordered" evidence="5">
    <location>
        <begin position="728"/>
        <end position="753"/>
    </location>
</feature>
<dbReference type="EMBL" id="VIBQ01000012">
    <property type="protein sequence ID" value="KAB8343195.1"/>
    <property type="molecule type" value="Genomic_DNA"/>
</dbReference>
<evidence type="ECO:0000256" key="2">
    <source>
        <dbReference type="ARBA" id="ARBA00022448"/>
    </source>
</evidence>
<dbReference type="InterPro" id="IPR013244">
    <property type="entry name" value="Sec39_domain"/>
</dbReference>
<evidence type="ECO:0000313" key="7">
    <source>
        <dbReference type="EMBL" id="KAB8343195.1"/>
    </source>
</evidence>
<protein>
    <recommendedName>
        <fullName evidence="6">Sec39 domain-containing protein</fullName>
    </recommendedName>
</protein>
<dbReference type="OrthoDB" id="3434013at2759"/>
<proteinExistence type="predicted"/>
<evidence type="ECO:0000259" key="6">
    <source>
        <dbReference type="Pfam" id="PF08314"/>
    </source>
</evidence>
<keyword evidence="8" id="KW-1185">Reference proteome</keyword>
<keyword evidence="3" id="KW-0256">Endoplasmic reticulum</keyword>
<name>A0A5N6KTR5_9ROSI</name>